<keyword evidence="4" id="KW-1185">Reference proteome</keyword>
<protein>
    <recommendedName>
        <fullName evidence="2">Cas12f1-like TNB domain-containing protein</fullName>
    </recommendedName>
</protein>
<accession>A0A225UQI0</accession>
<evidence type="ECO:0000313" key="3">
    <source>
        <dbReference type="EMBL" id="OWY95228.1"/>
    </source>
</evidence>
<evidence type="ECO:0000259" key="2">
    <source>
        <dbReference type="Pfam" id="PF07282"/>
    </source>
</evidence>
<feature type="domain" description="Cas12f1-like TNB" evidence="2">
    <location>
        <begin position="194"/>
        <end position="232"/>
    </location>
</feature>
<proteinExistence type="predicted"/>
<name>A0A225UQI0_9STRA</name>
<dbReference type="OrthoDB" id="2100592at2759"/>
<dbReference type="AlphaFoldDB" id="A0A225UQI0"/>
<reference evidence="4" key="1">
    <citation type="submission" date="2017-03" db="EMBL/GenBank/DDBJ databases">
        <title>Phytopthora megakarya and P. palmivora, two closely related causual agents of cacao black pod achieved similar genome size and gene model numbers by different mechanisms.</title>
        <authorList>
            <person name="Ali S."/>
            <person name="Shao J."/>
            <person name="Larry D.J."/>
            <person name="Kronmiller B."/>
            <person name="Shen D."/>
            <person name="Strem M.D."/>
            <person name="Melnick R.L."/>
            <person name="Guiltinan M.J."/>
            <person name="Tyler B.M."/>
            <person name="Meinhardt L.W."/>
            <person name="Bailey B.A."/>
        </authorList>
    </citation>
    <scope>NUCLEOTIDE SEQUENCE [LARGE SCALE GENOMIC DNA]</scope>
    <source>
        <strain evidence="4">zdho120</strain>
    </source>
</reference>
<comment type="caution">
    <text evidence="3">The sequence shown here is derived from an EMBL/GenBank/DDBJ whole genome shotgun (WGS) entry which is preliminary data.</text>
</comment>
<evidence type="ECO:0000256" key="1">
    <source>
        <dbReference type="ARBA" id="ARBA00023125"/>
    </source>
</evidence>
<dbReference type="Proteomes" id="UP000198211">
    <property type="component" value="Unassembled WGS sequence"/>
</dbReference>
<organism evidence="3 4">
    <name type="scientific">Phytophthora megakarya</name>
    <dbReference type="NCBI Taxonomy" id="4795"/>
    <lineage>
        <taxon>Eukaryota</taxon>
        <taxon>Sar</taxon>
        <taxon>Stramenopiles</taxon>
        <taxon>Oomycota</taxon>
        <taxon>Peronosporomycetes</taxon>
        <taxon>Peronosporales</taxon>
        <taxon>Peronosporaceae</taxon>
        <taxon>Phytophthora</taxon>
    </lineage>
</organism>
<gene>
    <name evidence="3" type="ORF">PHMEG_00034822</name>
</gene>
<dbReference type="EMBL" id="NBNE01013227">
    <property type="protein sequence ID" value="OWY95228.1"/>
    <property type="molecule type" value="Genomic_DNA"/>
</dbReference>
<evidence type="ECO:0000313" key="4">
    <source>
        <dbReference type="Proteomes" id="UP000198211"/>
    </source>
</evidence>
<sequence>MLEPQDFSKLTAESAFFMCPSRSEGYGHYINQTRASGGVANSFVLLVRYNSHGLCTAVRDFISSTTSEQRTAMGARARQQYHEDTKFFARSMQEQLEFTRSFIVTFTTRSLRMEPSKVASCMFVSSLTVLRSLLSLPRTSFLSADPGARKFNRPSTEPPLHVAVNDMHQKLSSWLAANYKQVLLLSFHTSEMAHYRFKMHLTYTLERAGERLVESEDEYTSKTCSGCGAIKTTSAGARSFGAAAVELCSTET</sequence>
<dbReference type="InterPro" id="IPR010095">
    <property type="entry name" value="Cas12f1-like_TNB"/>
</dbReference>
<dbReference type="Pfam" id="PF07282">
    <property type="entry name" value="Cas12f1-like_TNB"/>
    <property type="match status" value="1"/>
</dbReference>
<dbReference type="GO" id="GO:0003677">
    <property type="term" value="F:DNA binding"/>
    <property type="evidence" value="ECO:0007669"/>
    <property type="project" value="UniProtKB-KW"/>
</dbReference>
<keyword evidence="1" id="KW-0238">DNA-binding</keyword>